<evidence type="ECO:0000313" key="2">
    <source>
        <dbReference type="Proteomes" id="UP000295388"/>
    </source>
</evidence>
<dbReference type="EMBL" id="SNWQ01000002">
    <property type="protein sequence ID" value="TDO52475.1"/>
    <property type="molecule type" value="Genomic_DNA"/>
</dbReference>
<accession>A0A4R6KP72</accession>
<name>A0A4R6KP72_9ACTN</name>
<protein>
    <submittedName>
        <fullName evidence="1">Putative peroxidase-related enzyme</fullName>
    </submittedName>
</protein>
<keyword evidence="1" id="KW-0560">Oxidoreductase</keyword>
<keyword evidence="1" id="KW-0575">Peroxidase</keyword>
<evidence type="ECO:0000313" key="1">
    <source>
        <dbReference type="EMBL" id="TDO52475.1"/>
    </source>
</evidence>
<dbReference type="SUPFAM" id="SSF69118">
    <property type="entry name" value="AhpD-like"/>
    <property type="match status" value="1"/>
</dbReference>
<dbReference type="NCBIfam" id="TIGR00778">
    <property type="entry name" value="ahpD_dom"/>
    <property type="match status" value="1"/>
</dbReference>
<dbReference type="RefSeq" id="WP_133798891.1">
    <property type="nucleotide sequence ID" value="NZ_SNWQ01000002.1"/>
</dbReference>
<dbReference type="GO" id="GO:0051920">
    <property type="term" value="F:peroxiredoxin activity"/>
    <property type="evidence" value="ECO:0007669"/>
    <property type="project" value="InterPro"/>
</dbReference>
<sequence>MRLAILENGHRLRARLFIRSVRRLSGQRLDPVAQLALYRPRFFGAPMFAFGSDVLRGPSYWTAAEREFMAVFTSRLNQCPFCVRIHTETTRVESAGQLDVDDVGSVRPQLAAVLPLLEKTTHQPESITRSDVDAVRAAGVPDEAIADALYVNLIFNVMNRLANAFDFEWDSNEHVRLGAQVIHRIDYKLPRLLMR</sequence>
<dbReference type="InterPro" id="IPR029032">
    <property type="entry name" value="AhpD-like"/>
</dbReference>
<organism evidence="1 2">
    <name type="scientific">Kribbella caucasensis</name>
    <dbReference type="NCBI Taxonomy" id="2512215"/>
    <lineage>
        <taxon>Bacteria</taxon>
        <taxon>Bacillati</taxon>
        <taxon>Actinomycetota</taxon>
        <taxon>Actinomycetes</taxon>
        <taxon>Propionibacteriales</taxon>
        <taxon>Kribbellaceae</taxon>
        <taxon>Kribbella</taxon>
    </lineage>
</organism>
<dbReference type="Gene3D" id="1.20.1290.10">
    <property type="entry name" value="AhpD-like"/>
    <property type="match status" value="1"/>
</dbReference>
<dbReference type="OrthoDB" id="5521565at2"/>
<proteinExistence type="predicted"/>
<dbReference type="Proteomes" id="UP000295388">
    <property type="component" value="Unassembled WGS sequence"/>
</dbReference>
<comment type="caution">
    <text evidence="1">The sequence shown here is derived from an EMBL/GenBank/DDBJ whole genome shotgun (WGS) entry which is preliminary data.</text>
</comment>
<dbReference type="PANTHER" id="PTHR35446">
    <property type="entry name" value="SI:CH211-175M2.5"/>
    <property type="match status" value="1"/>
</dbReference>
<gene>
    <name evidence="1" type="ORF">EV643_102314</name>
</gene>
<dbReference type="AlphaFoldDB" id="A0A4R6KP72"/>
<dbReference type="InterPro" id="IPR004675">
    <property type="entry name" value="AhpD_core"/>
</dbReference>
<reference evidence="1 2" key="1">
    <citation type="submission" date="2019-03" db="EMBL/GenBank/DDBJ databases">
        <title>Genomic Encyclopedia of Type Strains, Phase III (KMG-III): the genomes of soil and plant-associated and newly described type strains.</title>
        <authorList>
            <person name="Whitman W."/>
        </authorList>
    </citation>
    <scope>NUCLEOTIDE SEQUENCE [LARGE SCALE GENOMIC DNA]</scope>
    <source>
        <strain evidence="1 2">VKM Ac-2527</strain>
    </source>
</reference>
<dbReference type="PANTHER" id="PTHR35446:SF2">
    <property type="entry name" value="CARBOXYMUCONOLACTONE DECARBOXYLASE-LIKE DOMAIN-CONTAINING PROTEIN"/>
    <property type="match status" value="1"/>
</dbReference>
<keyword evidence="2" id="KW-1185">Reference proteome</keyword>